<evidence type="ECO:0000313" key="2">
    <source>
        <dbReference type="Proteomes" id="UP000800235"/>
    </source>
</evidence>
<gene>
    <name evidence="1" type="ORF">EJ08DRAFT_673880</name>
</gene>
<comment type="caution">
    <text evidence="1">The sequence shown here is derived from an EMBL/GenBank/DDBJ whole genome shotgun (WGS) entry which is preliminary data.</text>
</comment>
<reference evidence="1" key="1">
    <citation type="journal article" date="2020" name="Stud. Mycol.">
        <title>101 Dothideomycetes genomes: a test case for predicting lifestyles and emergence of pathogens.</title>
        <authorList>
            <person name="Haridas S."/>
            <person name="Albert R."/>
            <person name="Binder M."/>
            <person name="Bloem J."/>
            <person name="Labutti K."/>
            <person name="Salamov A."/>
            <person name="Andreopoulos B."/>
            <person name="Baker S."/>
            <person name="Barry K."/>
            <person name="Bills G."/>
            <person name="Bluhm B."/>
            <person name="Cannon C."/>
            <person name="Castanera R."/>
            <person name="Culley D."/>
            <person name="Daum C."/>
            <person name="Ezra D."/>
            <person name="Gonzalez J."/>
            <person name="Henrissat B."/>
            <person name="Kuo A."/>
            <person name="Liang C."/>
            <person name="Lipzen A."/>
            <person name="Lutzoni F."/>
            <person name="Magnuson J."/>
            <person name="Mondo S."/>
            <person name="Nolan M."/>
            <person name="Ohm R."/>
            <person name="Pangilinan J."/>
            <person name="Park H.-J."/>
            <person name="Ramirez L."/>
            <person name="Alfaro M."/>
            <person name="Sun H."/>
            <person name="Tritt A."/>
            <person name="Yoshinaga Y."/>
            <person name="Zwiers L.-H."/>
            <person name="Turgeon B."/>
            <person name="Goodwin S."/>
            <person name="Spatafora J."/>
            <person name="Crous P."/>
            <person name="Grigoriev I."/>
        </authorList>
    </citation>
    <scope>NUCLEOTIDE SEQUENCE</scope>
    <source>
        <strain evidence="1">CBS 130266</strain>
    </source>
</reference>
<dbReference type="Proteomes" id="UP000800235">
    <property type="component" value="Unassembled WGS sequence"/>
</dbReference>
<dbReference type="EMBL" id="MU007009">
    <property type="protein sequence ID" value="KAF2436722.1"/>
    <property type="molecule type" value="Genomic_DNA"/>
</dbReference>
<evidence type="ECO:0000313" key="1">
    <source>
        <dbReference type="EMBL" id="KAF2436722.1"/>
    </source>
</evidence>
<sequence length="346" mass="39561">MPFSTEFFFPALNRSTPTVTLKVWPTNHAPRAQNVAIVPNEPSASTDNELSDPAEQGLYTIDTAGPNQSKHDSGIGSPGLSKFAFTVNHFDCPITSKNGTPSAPLGPQVTLALRKQKALADKKRYEPHLMPEPRSDQLPINSIKDLDMTGTPAALQKYIKEHNNELKYSARSTADRHHKLHRIGDTIYHKQDKTLWLSPENECAISDEEGEWGHQVIDFHGQPRPWHRSHDKFQFGQPKTELQVSFARDIFVRNHIARSVAMSPYQPADWRLRQFAEKALDAYQRMIDDLHEQCLETYGQEWFEYESEVAKEWRESREGKEFLKVKEALEVGEEFKNVLASEVVER</sequence>
<proteinExistence type="predicted"/>
<name>A0A9P4P3S6_9PEZI</name>
<accession>A0A9P4P3S6</accession>
<keyword evidence="2" id="KW-1185">Reference proteome</keyword>
<dbReference type="AlphaFoldDB" id="A0A9P4P3S6"/>
<protein>
    <submittedName>
        <fullName evidence="1">Uncharacterized protein</fullName>
    </submittedName>
</protein>
<organism evidence="1 2">
    <name type="scientific">Tothia fuscella</name>
    <dbReference type="NCBI Taxonomy" id="1048955"/>
    <lineage>
        <taxon>Eukaryota</taxon>
        <taxon>Fungi</taxon>
        <taxon>Dikarya</taxon>
        <taxon>Ascomycota</taxon>
        <taxon>Pezizomycotina</taxon>
        <taxon>Dothideomycetes</taxon>
        <taxon>Pleosporomycetidae</taxon>
        <taxon>Venturiales</taxon>
        <taxon>Cylindrosympodiaceae</taxon>
        <taxon>Tothia</taxon>
    </lineage>
</organism>